<dbReference type="RefSeq" id="WP_140838488.1">
    <property type="nucleotide sequence ID" value="NZ_RCZI01000001.1"/>
</dbReference>
<sequence length="155" mass="16593">MRIHDSLIGGVLLLLSLAVLWHIQGFPPAAGQQYGPALFPGLIAIGLGAASAVLAWQGLLTKQPLLVLSEGLRSPRHLAAFAITVGSMVFYILLSETLGFIVCSLMVLVALQWACGVRPLLAVAVAIAATLVIHTCFYKLLKVPLPWGLLQRFAW</sequence>
<gene>
    <name evidence="3" type="ORF">EAH82_03105</name>
</gene>
<dbReference type="InterPro" id="IPR009936">
    <property type="entry name" value="DUF1468"/>
</dbReference>
<feature type="transmembrane region" description="Helical" evidence="1">
    <location>
        <begin position="120"/>
        <end position="141"/>
    </location>
</feature>
<feature type="transmembrane region" description="Helical" evidence="1">
    <location>
        <begin position="81"/>
        <end position="114"/>
    </location>
</feature>
<reference evidence="3 4" key="1">
    <citation type="journal article" date="2019" name="Environ. Microbiol.">
        <title>Species interactions and distinct microbial communities in high Arctic permafrost affected cryosols are associated with the CH4 and CO2 gas fluxes.</title>
        <authorList>
            <person name="Altshuler I."/>
            <person name="Hamel J."/>
            <person name="Turney S."/>
            <person name="Magnuson E."/>
            <person name="Levesque R."/>
            <person name="Greer C."/>
            <person name="Whyte L.G."/>
        </authorList>
    </citation>
    <scope>NUCLEOTIDE SEQUENCE [LARGE SCALE GENOMIC DNA]</scope>
    <source>
        <strain evidence="3 4">S06.C</strain>
    </source>
</reference>
<keyword evidence="1" id="KW-1133">Transmembrane helix</keyword>
<evidence type="ECO:0000259" key="2">
    <source>
        <dbReference type="Pfam" id="PF07331"/>
    </source>
</evidence>
<evidence type="ECO:0000313" key="4">
    <source>
        <dbReference type="Proteomes" id="UP000319212"/>
    </source>
</evidence>
<dbReference type="OrthoDB" id="8719755at2"/>
<dbReference type="Pfam" id="PF07331">
    <property type="entry name" value="TctB"/>
    <property type="match status" value="1"/>
</dbReference>
<comment type="caution">
    <text evidence="3">The sequence shown here is derived from an EMBL/GenBank/DDBJ whole genome shotgun (WGS) entry which is preliminary data.</text>
</comment>
<dbReference type="Proteomes" id="UP000319212">
    <property type="component" value="Unassembled WGS sequence"/>
</dbReference>
<keyword evidence="1" id="KW-0472">Membrane</keyword>
<feature type="domain" description="DUF1468" evidence="2">
    <location>
        <begin position="7"/>
        <end position="146"/>
    </location>
</feature>
<evidence type="ECO:0000256" key="1">
    <source>
        <dbReference type="SAM" id="Phobius"/>
    </source>
</evidence>
<proteinExistence type="predicted"/>
<organism evidence="3 4">
    <name type="scientific">Variovorax guangxiensis</name>
    <dbReference type="NCBI Taxonomy" id="1775474"/>
    <lineage>
        <taxon>Bacteria</taxon>
        <taxon>Pseudomonadati</taxon>
        <taxon>Pseudomonadota</taxon>
        <taxon>Betaproteobacteria</taxon>
        <taxon>Burkholderiales</taxon>
        <taxon>Comamonadaceae</taxon>
        <taxon>Variovorax</taxon>
    </lineage>
</organism>
<evidence type="ECO:0000313" key="3">
    <source>
        <dbReference type="EMBL" id="TPG30489.1"/>
    </source>
</evidence>
<accession>A0A502E0N7</accession>
<name>A0A502E0N7_9BURK</name>
<feature type="transmembrane region" description="Helical" evidence="1">
    <location>
        <begin position="41"/>
        <end position="60"/>
    </location>
</feature>
<keyword evidence="1" id="KW-0812">Transmembrane</keyword>
<dbReference type="AlphaFoldDB" id="A0A502E0N7"/>
<dbReference type="EMBL" id="RCZI01000001">
    <property type="protein sequence ID" value="TPG30489.1"/>
    <property type="molecule type" value="Genomic_DNA"/>
</dbReference>
<protein>
    <submittedName>
        <fullName evidence="3">Tripartite tricarboxylate transporter TctB family protein</fullName>
    </submittedName>
</protein>